<evidence type="ECO:0000313" key="8">
    <source>
        <dbReference type="EMBL" id="EUJ23128.1"/>
    </source>
</evidence>
<evidence type="ECO:0000256" key="6">
    <source>
        <dbReference type="SAM" id="Phobius"/>
    </source>
</evidence>
<proteinExistence type="predicted"/>
<gene>
    <name evidence="8" type="ORF">PCORN_19045</name>
</gene>
<dbReference type="PATRIC" id="fig|1265820.5.peg.3740"/>
<feature type="domain" description="Gram-positive cocci surface proteins LPxTG" evidence="7">
    <location>
        <begin position="421"/>
        <end position="451"/>
    </location>
</feature>
<keyword evidence="2" id="KW-0134">Cell wall</keyword>
<evidence type="ECO:0000256" key="1">
    <source>
        <dbReference type="ARBA" id="ARBA00004168"/>
    </source>
</evidence>
<keyword evidence="9" id="KW-1185">Reference proteome</keyword>
<dbReference type="InterPro" id="IPR019931">
    <property type="entry name" value="LPXTG_anchor"/>
</dbReference>
<dbReference type="EMBL" id="AODE01000073">
    <property type="protein sequence ID" value="EUJ23128.1"/>
    <property type="molecule type" value="Genomic_DNA"/>
</dbReference>
<evidence type="ECO:0000256" key="2">
    <source>
        <dbReference type="ARBA" id="ARBA00022512"/>
    </source>
</evidence>
<dbReference type="Proteomes" id="UP000019254">
    <property type="component" value="Unassembled WGS sequence"/>
</dbReference>
<comment type="subcellular location">
    <subcellularLocation>
        <location evidence="1">Secreted</location>
        <location evidence="1">Cell wall</location>
        <topology evidence="1">Peptidoglycan-anchor</topology>
    </subcellularLocation>
</comment>
<feature type="non-terminal residue" evidence="8">
    <location>
        <position position="1"/>
    </location>
</feature>
<keyword evidence="5" id="KW-0572">Peptidoglycan-anchor</keyword>
<sequence length="451" mass="47518">AGDTFNPLDGITASDLEDGDLTASIKIVSTTVNMKSEGLYAVVYSVTDSDGNTTTVTRHVYVRTNDKPEIHVSDQTFKAGYAFDPMTIVSASDLEDGDVTKAVKITSNNVNPDVAGTYAITYSVTDSDNNTTTKTITVTVLTNEKPVITAADRTVKAHLAFDPMTGVSASDLEDGDISDNIKIIANDVNIDVPGAYHITYSILDSDGNTTEKTITITVLSNDKPVITGQDSSFKAGRAFDPMAGITASDTEDGDITSNIEIISNDVNADVAGVYHITYSITDSDGNTTEQTYTVTVLTNEKPVIHASDLALAFGQAFDPMAGVSAEDLEDGDITSQIQVISNDVNPNVAGIYHVTYSVTDSDGNETQFTITVIVGAQPIVPVDPITPVSPAKPATPVQPVAHVVAPTKEIQPTSVTPTTALPKTGDDSKTSTLLFGGLLAALGALFLRRKK</sequence>
<dbReference type="RefSeq" id="WP_149024416.1">
    <property type="nucleotide sequence ID" value="NZ_AODE01000073.1"/>
</dbReference>
<evidence type="ECO:0000313" key="9">
    <source>
        <dbReference type="Proteomes" id="UP000019254"/>
    </source>
</evidence>
<dbReference type="PROSITE" id="PS50847">
    <property type="entry name" value="GRAM_POS_ANCHORING"/>
    <property type="match status" value="1"/>
</dbReference>
<organism evidence="8 9">
    <name type="scientific">Listeria cornellensis FSL F6-0969</name>
    <dbReference type="NCBI Taxonomy" id="1265820"/>
    <lineage>
        <taxon>Bacteria</taxon>
        <taxon>Bacillati</taxon>
        <taxon>Bacillota</taxon>
        <taxon>Bacilli</taxon>
        <taxon>Bacillales</taxon>
        <taxon>Listeriaceae</taxon>
        <taxon>Listeria</taxon>
    </lineage>
</organism>
<dbReference type="OrthoDB" id="2361271at2"/>
<accession>W7BS86</accession>
<name>W7BS86_9LIST</name>
<keyword evidence="3" id="KW-0964">Secreted</keyword>
<dbReference type="PANTHER" id="PTHR24273">
    <property type="entry name" value="FI04643P-RELATED"/>
    <property type="match status" value="1"/>
</dbReference>
<keyword evidence="6" id="KW-0472">Membrane</keyword>
<dbReference type="InterPro" id="IPR032179">
    <property type="entry name" value="Cry22Aa_Ig-like"/>
</dbReference>
<reference evidence="8 9" key="1">
    <citation type="journal article" date="2014" name="Int. J. Syst. Evol. Microbiol.">
        <title>Listeria floridensis sp. nov., Listeria aquatica sp. nov., Listeria cornellensis sp. nov., Listeria riparia sp. nov. and Listeria grandensis sp. nov., from agricultural and natural environments.</title>
        <authorList>
            <person name="den Bakker H.C."/>
            <person name="Warchocki S."/>
            <person name="Wright E.M."/>
            <person name="Allred A.F."/>
            <person name="Ahlstrom C."/>
            <person name="Manuel C.S."/>
            <person name="Stasiewicz M.J."/>
            <person name="Burrell A."/>
            <person name="Roof S."/>
            <person name="Strawn L."/>
            <person name="Fortes E.D."/>
            <person name="Nightingale K.K."/>
            <person name="Kephart D."/>
            <person name="Wiedmann M."/>
        </authorList>
    </citation>
    <scope>NUCLEOTIDE SEQUENCE [LARGE SCALE GENOMIC DNA]</scope>
    <source>
        <strain evidence="9">FSL F6-969</strain>
    </source>
</reference>
<dbReference type="Pfam" id="PF00746">
    <property type="entry name" value="Gram_pos_anchor"/>
    <property type="match status" value="1"/>
</dbReference>
<keyword evidence="6" id="KW-0812">Transmembrane</keyword>
<dbReference type="Gene3D" id="2.60.40.10">
    <property type="entry name" value="Immunoglobulins"/>
    <property type="match status" value="5"/>
</dbReference>
<keyword evidence="6" id="KW-1133">Transmembrane helix</keyword>
<evidence type="ECO:0000259" key="7">
    <source>
        <dbReference type="PROSITE" id="PS50847"/>
    </source>
</evidence>
<dbReference type="NCBIfam" id="TIGR01167">
    <property type="entry name" value="LPXTG_anchor"/>
    <property type="match status" value="1"/>
</dbReference>
<evidence type="ECO:0000256" key="3">
    <source>
        <dbReference type="ARBA" id="ARBA00022525"/>
    </source>
</evidence>
<dbReference type="STRING" id="1265820.PCORN_19045"/>
<dbReference type="Pfam" id="PF16403">
    <property type="entry name" value="Bact_surface_Ig-like"/>
    <property type="match status" value="5"/>
</dbReference>
<dbReference type="InterPro" id="IPR013783">
    <property type="entry name" value="Ig-like_fold"/>
</dbReference>
<protein>
    <submittedName>
        <fullName evidence="8">Putative peptidoglycan linked protein</fullName>
    </submittedName>
</protein>
<evidence type="ECO:0000256" key="5">
    <source>
        <dbReference type="ARBA" id="ARBA00023088"/>
    </source>
</evidence>
<feature type="transmembrane region" description="Helical" evidence="6">
    <location>
        <begin position="430"/>
        <end position="447"/>
    </location>
</feature>
<dbReference type="PANTHER" id="PTHR24273:SF32">
    <property type="entry name" value="HYALIN"/>
    <property type="match status" value="1"/>
</dbReference>
<keyword evidence="4" id="KW-0732">Signal</keyword>
<evidence type="ECO:0000256" key="4">
    <source>
        <dbReference type="ARBA" id="ARBA00022729"/>
    </source>
</evidence>
<dbReference type="AlphaFoldDB" id="W7BS86"/>
<comment type="caution">
    <text evidence="8">The sequence shown here is derived from an EMBL/GenBank/DDBJ whole genome shotgun (WGS) entry which is preliminary data.</text>
</comment>